<evidence type="ECO:0000313" key="1">
    <source>
        <dbReference type="EMBL" id="QEF96131.1"/>
    </source>
</evidence>
<dbReference type="Proteomes" id="UP000321353">
    <property type="component" value="Chromosome"/>
</dbReference>
<dbReference type="EMBL" id="CP036264">
    <property type="protein sequence ID" value="QEF96131.1"/>
    <property type="molecule type" value="Genomic_DNA"/>
</dbReference>
<organism evidence="1 2">
    <name type="scientific">Stieleria maiorica</name>
    <dbReference type="NCBI Taxonomy" id="2795974"/>
    <lineage>
        <taxon>Bacteria</taxon>
        <taxon>Pseudomonadati</taxon>
        <taxon>Planctomycetota</taxon>
        <taxon>Planctomycetia</taxon>
        <taxon>Pirellulales</taxon>
        <taxon>Pirellulaceae</taxon>
        <taxon>Stieleria</taxon>
    </lineage>
</organism>
<proteinExistence type="predicted"/>
<dbReference type="AlphaFoldDB" id="A0A5B9M4S2"/>
<dbReference type="KEGG" id="smam:Mal15_01570"/>
<reference evidence="1 2" key="1">
    <citation type="submission" date="2019-02" db="EMBL/GenBank/DDBJ databases">
        <title>Planctomycetal bacteria perform biofilm scaping via a novel small molecule.</title>
        <authorList>
            <person name="Jeske O."/>
            <person name="Boedeker C."/>
            <person name="Wiegand S."/>
            <person name="Breitling P."/>
            <person name="Kallscheuer N."/>
            <person name="Jogler M."/>
            <person name="Rohde M."/>
            <person name="Petersen J."/>
            <person name="Medema M.H."/>
            <person name="Surup F."/>
            <person name="Jogler C."/>
        </authorList>
    </citation>
    <scope>NUCLEOTIDE SEQUENCE [LARGE SCALE GENOMIC DNA]</scope>
    <source>
        <strain evidence="1 2">Mal15</strain>
    </source>
</reference>
<keyword evidence="2" id="KW-1185">Reference proteome</keyword>
<evidence type="ECO:0000313" key="2">
    <source>
        <dbReference type="Proteomes" id="UP000321353"/>
    </source>
</evidence>
<protein>
    <submittedName>
        <fullName evidence="1">Uncharacterized protein</fullName>
    </submittedName>
</protein>
<gene>
    <name evidence="1" type="ORF">Mal15_01570</name>
</gene>
<name>A0A5B9M4S2_9BACT</name>
<sequence>MAGGIGCSNPVSVGRIERVVDHTSSVDVVRNDRDIAVSRKDVLRNLLVGAGDQSGDVLGDPIVKDGAVEIHTENIRVNRVGLLQRCPAQLTDSGHANVVVMNGLELHPPGKLNAGLVVVDCVGQRRPGDEPQGCVLVGHRCNDADAVSVDVVGLQDGRRSVSHADVASGNCVVMDSALKGFIDHQSLDLILADLARRDRFNVDRAGLVVFDNDIGAATRLDRERRFNRVVTNQGPRCCPRQRK</sequence>
<accession>A0A5B9M4S2</accession>